<dbReference type="Proteomes" id="UP000745577">
    <property type="component" value="Unassembled WGS sequence"/>
</dbReference>
<protein>
    <submittedName>
        <fullName evidence="2">Uncharacterized protein</fullName>
    </submittedName>
</protein>
<evidence type="ECO:0000313" key="3">
    <source>
        <dbReference type="Proteomes" id="UP000745577"/>
    </source>
</evidence>
<accession>A0A955I7G6</accession>
<proteinExistence type="predicted"/>
<dbReference type="EMBL" id="JAGQLL010000017">
    <property type="protein sequence ID" value="MCA9379916.1"/>
    <property type="molecule type" value="Genomic_DNA"/>
</dbReference>
<dbReference type="AlphaFoldDB" id="A0A955I7G6"/>
<feature type="region of interest" description="Disordered" evidence="1">
    <location>
        <begin position="361"/>
        <end position="385"/>
    </location>
</feature>
<reference evidence="2" key="2">
    <citation type="journal article" date="2021" name="Microbiome">
        <title>Successional dynamics and alternative stable states in a saline activated sludge microbial community over 9 years.</title>
        <authorList>
            <person name="Wang Y."/>
            <person name="Ye J."/>
            <person name="Ju F."/>
            <person name="Liu L."/>
            <person name="Boyd J.A."/>
            <person name="Deng Y."/>
            <person name="Parks D.H."/>
            <person name="Jiang X."/>
            <person name="Yin X."/>
            <person name="Woodcroft B.J."/>
            <person name="Tyson G.W."/>
            <person name="Hugenholtz P."/>
            <person name="Polz M.F."/>
            <person name="Zhang T."/>
        </authorList>
    </citation>
    <scope>NUCLEOTIDE SEQUENCE</scope>
    <source>
        <strain evidence="2">HKST-UBA15</strain>
    </source>
</reference>
<evidence type="ECO:0000256" key="1">
    <source>
        <dbReference type="SAM" id="MobiDB-lite"/>
    </source>
</evidence>
<organism evidence="2 3">
    <name type="scientific">Candidatus Dojkabacteria bacterium</name>
    <dbReference type="NCBI Taxonomy" id="2099670"/>
    <lineage>
        <taxon>Bacteria</taxon>
        <taxon>Candidatus Dojkabacteria</taxon>
    </lineage>
</organism>
<feature type="compositionally biased region" description="Pro residues" evidence="1">
    <location>
        <begin position="367"/>
        <end position="385"/>
    </location>
</feature>
<evidence type="ECO:0000313" key="2">
    <source>
        <dbReference type="EMBL" id="MCA9379916.1"/>
    </source>
</evidence>
<gene>
    <name evidence="2" type="ORF">KC675_01925</name>
</gene>
<comment type="caution">
    <text evidence="2">The sequence shown here is derived from an EMBL/GenBank/DDBJ whole genome shotgun (WGS) entry which is preliminary data.</text>
</comment>
<name>A0A955I7G6_9BACT</name>
<sequence>MSNVTVQKQFAKQFLLIISLIISFLVFLSIINPSSAMVNYTLNSGNCLYERELQGRYNMKVGGLGMFDRKTGNVYNGTFNVNDLNGPAQNVYLYWTVRKATEDKSLQVRVNGGAVRNISANQVFGPARLTTANTTYWGYIADLGTSGINSSGTNTFTITKNTGGSEMDFFGVGVLIIHNDPSLAYDSHLEIKCGFDGTFMNNIGNVPTITKWGEWSNVVCHEFLGDTNNDRTVDYYAFMSGTKRRTSSPQMYRPNAFWYITGVGSVPSSIYNLNKPPGVPNDGLSSLPGAIEYPDLFNATSENEWDTIDSTHVTPDVQIPEDHTYICFQTQSRNVPPGTQSNGLGSSMQWSMSALTFAYSSSASTPTPGPSETPTPTPLPSPTPTPTPISYYPWVNTFGGNVYSRTFDQTPLNPNPIVNSFFDSTTPTNFDGREKFLSTNLYLEPIGSAIPYRASEKESELGGYTDSNSEYKTNISWYMYFDQYLKNSAPNTIESPISDASISFSRTSDMHPTGELDKVVIYTSGSLTIDIDFCDTKSIFLVNGDLNINPNLVNSGFENGCMFIVSGTTTILEGDAKGSADPDRTIYDQMHGYFITSIFRTTADTFGDGLYIKGGVVETDLNTGNMSLNRNLGTIRSQFSPSEIIEYDPRFLYIYGELFTYTYGYNIREGQFIRAQ</sequence>
<reference evidence="2" key="1">
    <citation type="submission" date="2020-04" db="EMBL/GenBank/DDBJ databases">
        <authorList>
            <person name="Zhang T."/>
        </authorList>
    </citation>
    <scope>NUCLEOTIDE SEQUENCE</scope>
    <source>
        <strain evidence="2">HKST-UBA15</strain>
    </source>
</reference>